<feature type="region of interest" description="Disordered" evidence="1">
    <location>
        <begin position="1"/>
        <end position="36"/>
    </location>
</feature>
<reference evidence="3" key="1">
    <citation type="journal article" date="2014" name="Int. J. Syst. Evol. Microbiol.">
        <title>Complete genome sequence of Corynebacterium casei LMG S-19264T (=DSM 44701T), isolated from a smear-ripened cheese.</title>
        <authorList>
            <consortium name="US DOE Joint Genome Institute (JGI-PGF)"/>
            <person name="Walter F."/>
            <person name="Albersmeier A."/>
            <person name="Kalinowski J."/>
            <person name="Ruckert C."/>
        </authorList>
    </citation>
    <scope>NUCLEOTIDE SEQUENCE</scope>
    <source>
        <strain evidence="3">CGMCC 4.5737</strain>
    </source>
</reference>
<evidence type="ECO:0000256" key="2">
    <source>
        <dbReference type="SAM" id="Phobius"/>
    </source>
</evidence>
<gene>
    <name evidence="3" type="ORF">GCM10012275_02790</name>
</gene>
<feature type="transmembrane region" description="Helical" evidence="2">
    <location>
        <begin position="90"/>
        <end position="112"/>
    </location>
</feature>
<evidence type="ECO:0000256" key="1">
    <source>
        <dbReference type="SAM" id="MobiDB-lite"/>
    </source>
</evidence>
<organism evidence="3 4">
    <name type="scientific">Longimycelium tulufanense</name>
    <dbReference type="NCBI Taxonomy" id="907463"/>
    <lineage>
        <taxon>Bacteria</taxon>
        <taxon>Bacillati</taxon>
        <taxon>Actinomycetota</taxon>
        <taxon>Actinomycetes</taxon>
        <taxon>Pseudonocardiales</taxon>
        <taxon>Pseudonocardiaceae</taxon>
        <taxon>Longimycelium</taxon>
    </lineage>
</organism>
<evidence type="ECO:0000313" key="3">
    <source>
        <dbReference type="EMBL" id="GGM35002.1"/>
    </source>
</evidence>
<keyword evidence="2" id="KW-1133">Transmembrane helix</keyword>
<dbReference type="AlphaFoldDB" id="A0A8J3CBH6"/>
<evidence type="ECO:0000313" key="4">
    <source>
        <dbReference type="Proteomes" id="UP000637578"/>
    </source>
</evidence>
<feature type="transmembrane region" description="Helical" evidence="2">
    <location>
        <begin position="151"/>
        <end position="172"/>
    </location>
</feature>
<reference evidence="3" key="2">
    <citation type="submission" date="2020-09" db="EMBL/GenBank/DDBJ databases">
        <authorList>
            <person name="Sun Q."/>
            <person name="Zhou Y."/>
        </authorList>
    </citation>
    <scope>NUCLEOTIDE SEQUENCE</scope>
    <source>
        <strain evidence="3">CGMCC 4.5737</strain>
    </source>
</reference>
<dbReference type="EMBL" id="BMMK01000001">
    <property type="protein sequence ID" value="GGM35002.1"/>
    <property type="molecule type" value="Genomic_DNA"/>
</dbReference>
<dbReference type="RefSeq" id="WP_189052963.1">
    <property type="nucleotide sequence ID" value="NZ_BMMK01000001.1"/>
</dbReference>
<dbReference type="Proteomes" id="UP000637578">
    <property type="component" value="Unassembled WGS sequence"/>
</dbReference>
<comment type="caution">
    <text evidence="3">The sequence shown here is derived from an EMBL/GenBank/DDBJ whole genome shotgun (WGS) entry which is preliminary data.</text>
</comment>
<protein>
    <submittedName>
        <fullName evidence="3">Uncharacterized protein</fullName>
    </submittedName>
</protein>
<proteinExistence type="predicted"/>
<name>A0A8J3CBH6_9PSEU</name>
<sequence>MTATDPSAWGSPGALPPGDDAHHSPPPRGSDRSGSGLLDVLFPTDDAHPPLVSGRLGTAGTQIPPLPWALLVLLAMDLPLFLHVSCTELLGWAPAELGTIVFSGGCGTLLLLRAPALGRPRYRLLVRWGVPVVLLAVGMALPVAWPVPVAGVPAMLVSGLLAAVLPGTVLMLRRRSPWRPVRSPNDQRVGPNG</sequence>
<keyword evidence="4" id="KW-1185">Reference proteome</keyword>
<keyword evidence="2" id="KW-0472">Membrane</keyword>
<feature type="transmembrane region" description="Helical" evidence="2">
    <location>
        <begin position="124"/>
        <end position="145"/>
    </location>
</feature>
<accession>A0A8J3CBH6</accession>
<keyword evidence="2" id="KW-0812">Transmembrane</keyword>